<dbReference type="PANTHER" id="PTHR12821:SF0">
    <property type="entry name" value="BYSTIN"/>
    <property type="match status" value="1"/>
</dbReference>
<dbReference type="STRING" id="3818.A0A445CRZ7"/>
<protein>
    <recommendedName>
        <fullName evidence="4">Bystin</fullName>
    </recommendedName>
</protein>
<dbReference type="InterPro" id="IPR007955">
    <property type="entry name" value="Bystin"/>
</dbReference>
<gene>
    <name evidence="2" type="ORF">Ahy_A06g028905</name>
</gene>
<dbReference type="GO" id="GO:0030688">
    <property type="term" value="C:preribosome, small subunit precursor"/>
    <property type="evidence" value="ECO:0007669"/>
    <property type="project" value="TreeGrafter"/>
</dbReference>
<sequence length="182" mass="20935">MHEITRILSSTTKAQNFYKLVLLPRVRDYISKNQKLHYLLFRSLARASLVPQAFFDGIVFPLCEEAVYVGSILEGVFVPPPVSSFALLKLASMKYFGTIRYFMKILLEKEPNLPDPNPDPAVNALMDHFLRFLTKTRQLPVLWHRSLLVFVHSYKTQDKDRLMVVLQKHEPLSAGSLMGLFP</sequence>
<name>A0A445CRZ7_ARAHY</name>
<dbReference type="Proteomes" id="UP000289738">
    <property type="component" value="Chromosome A06"/>
</dbReference>
<reference evidence="2 3" key="1">
    <citation type="submission" date="2019-01" db="EMBL/GenBank/DDBJ databases">
        <title>Sequencing of cultivated peanut Arachis hypogaea provides insights into genome evolution and oil improvement.</title>
        <authorList>
            <person name="Chen X."/>
        </authorList>
    </citation>
    <scope>NUCLEOTIDE SEQUENCE [LARGE SCALE GENOMIC DNA]</scope>
    <source>
        <strain evidence="3">cv. Fuhuasheng</strain>
        <tissue evidence="2">Leaves</tissue>
    </source>
</reference>
<proteinExistence type="inferred from homology"/>
<dbReference type="GO" id="GO:0005730">
    <property type="term" value="C:nucleolus"/>
    <property type="evidence" value="ECO:0007669"/>
    <property type="project" value="TreeGrafter"/>
</dbReference>
<accession>A0A445CRZ7</accession>
<dbReference type="GO" id="GO:0006364">
    <property type="term" value="P:rRNA processing"/>
    <property type="evidence" value="ECO:0007669"/>
    <property type="project" value="TreeGrafter"/>
</dbReference>
<dbReference type="GO" id="GO:0030515">
    <property type="term" value="F:snoRNA binding"/>
    <property type="evidence" value="ECO:0007669"/>
    <property type="project" value="TreeGrafter"/>
</dbReference>
<dbReference type="Pfam" id="PF05291">
    <property type="entry name" value="Bystin"/>
    <property type="match status" value="1"/>
</dbReference>
<evidence type="ECO:0000256" key="1">
    <source>
        <dbReference type="ARBA" id="ARBA00007114"/>
    </source>
</evidence>
<dbReference type="PANTHER" id="PTHR12821">
    <property type="entry name" value="BYSTIN"/>
    <property type="match status" value="1"/>
</dbReference>
<dbReference type="EMBL" id="SDMP01000006">
    <property type="protein sequence ID" value="RYR53688.1"/>
    <property type="molecule type" value="Genomic_DNA"/>
</dbReference>
<organism evidence="2 3">
    <name type="scientific">Arachis hypogaea</name>
    <name type="common">Peanut</name>
    <dbReference type="NCBI Taxonomy" id="3818"/>
    <lineage>
        <taxon>Eukaryota</taxon>
        <taxon>Viridiplantae</taxon>
        <taxon>Streptophyta</taxon>
        <taxon>Embryophyta</taxon>
        <taxon>Tracheophyta</taxon>
        <taxon>Spermatophyta</taxon>
        <taxon>Magnoliopsida</taxon>
        <taxon>eudicotyledons</taxon>
        <taxon>Gunneridae</taxon>
        <taxon>Pentapetalae</taxon>
        <taxon>rosids</taxon>
        <taxon>fabids</taxon>
        <taxon>Fabales</taxon>
        <taxon>Fabaceae</taxon>
        <taxon>Papilionoideae</taxon>
        <taxon>50 kb inversion clade</taxon>
        <taxon>dalbergioids sensu lato</taxon>
        <taxon>Dalbergieae</taxon>
        <taxon>Pterocarpus clade</taxon>
        <taxon>Arachis</taxon>
    </lineage>
</organism>
<dbReference type="GO" id="GO:0005737">
    <property type="term" value="C:cytoplasm"/>
    <property type="evidence" value="ECO:0007669"/>
    <property type="project" value="TreeGrafter"/>
</dbReference>
<comment type="similarity">
    <text evidence="1">Belongs to the bystin family.</text>
</comment>
<evidence type="ECO:0000313" key="2">
    <source>
        <dbReference type="EMBL" id="RYR53688.1"/>
    </source>
</evidence>
<dbReference type="AlphaFoldDB" id="A0A445CRZ7"/>
<evidence type="ECO:0000313" key="3">
    <source>
        <dbReference type="Proteomes" id="UP000289738"/>
    </source>
</evidence>
<comment type="caution">
    <text evidence="2">The sequence shown here is derived from an EMBL/GenBank/DDBJ whole genome shotgun (WGS) entry which is preliminary data.</text>
</comment>
<evidence type="ECO:0008006" key="4">
    <source>
        <dbReference type="Google" id="ProtNLM"/>
    </source>
</evidence>
<keyword evidence="3" id="KW-1185">Reference proteome</keyword>